<evidence type="ECO:0000313" key="1">
    <source>
        <dbReference type="EMBL" id="GAA2621896.1"/>
    </source>
</evidence>
<proteinExistence type="predicted"/>
<name>A0ABN3QBG3_9ACTN</name>
<reference evidence="1 2" key="1">
    <citation type="journal article" date="2019" name="Int. J. Syst. Evol. Microbiol.">
        <title>The Global Catalogue of Microorganisms (GCM) 10K type strain sequencing project: providing services to taxonomists for standard genome sequencing and annotation.</title>
        <authorList>
            <consortium name="The Broad Institute Genomics Platform"/>
            <consortium name="The Broad Institute Genome Sequencing Center for Infectious Disease"/>
            <person name="Wu L."/>
            <person name="Ma J."/>
        </authorList>
    </citation>
    <scope>NUCLEOTIDE SEQUENCE [LARGE SCALE GENOMIC DNA]</scope>
    <source>
        <strain evidence="1 2">JCM 6833</strain>
    </source>
</reference>
<evidence type="ECO:0000313" key="2">
    <source>
        <dbReference type="Proteomes" id="UP001501509"/>
    </source>
</evidence>
<sequence>MTATTGRQRTPTAQLAEHVGLHFPPPLGGASELDWLPVYRAFDPARVLDSTCFQCRAVSYEFVLVGGSFAVRRTDSMQGAARLHETPRVRRKVAEDWWRALYFGAAQ</sequence>
<accession>A0ABN3QBG3</accession>
<organism evidence="1 2">
    <name type="scientific">Actinomadura fulvescens</name>
    <dbReference type="NCBI Taxonomy" id="46160"/>
    <lineage>
        <taxon>Bacteria</taxon>
        <taxon>Bacillati</taxon>
        <taxon>Actinomycetota</taxon>
        <taxon>Actinomycetes</taxon>
        <taxon>Streptosporangiales</taxon>
        <taxon>Thermomonosporaceae</taxon>
        <taxon>Actinomadura</taxon>
    </lineage>
</organism>
<keyword evidence="2" id="KW-1185">Reference proteome</keyword>
<dbReference type="RefSeq" id="WP_344546516.1">
    <property type="nucleotide sequence ID" value="NZ_BAAATD010000010.1"/>
</dbReference>
<dbReference type="Proteomes" id="UP001501509">
    <property type="component" value="Unassembled WGS sequence"/>
</dbReference>
<gene>
    <name evidence="1" type="ORF">GCM10010411_67390</name>
</gene>
<dbReference type="EMBL" id="BAAATD010000010">
    <property type="protein sequence ID" value="GAA2621896.1"/>
    <property type="molecule type" value="Genomic_DNA"/>
</dbReference>
<protein>
    <submittedName>
        <fullName evidence="1">Uncharacterized protein</fullName>
    </submittedName>
</protein>
<comment type="caution">
    <text evidence="1">The sequence shown here is derived from an EMBL/GenBank/DDBJ whole genome shotgun (WGS) entry which is preliminary data.</text>
</comment>